<dbReference type="EMBL" id="FUWG01000002">
    <property type="protein sequence ID" value="SJZ29923.1"/>
    <property type="molecule type" value="Genomic_DNA"/>
</dbReference>
<gene>
    <name evidence="4" type="ORF">SAMN02745149_00337</name>
</gene>
<feature type="domain" description="N-acetyltransferase" evidence="3">
    <location>
        <begin position="14"/>
        <end position="142"/>
    </location>
</feature>
<organism evidence="4 5">
    <name type="scientific">Treponema porcinum</name>
    <dbReference type="NCBI Taxonomy" id="261392"/>
    <lineage>
        <taxon>Bacteria</taxon>
        <taxon>Pseudomonadati</taxon>
        <taxon>Spirochaetota</taxon>
        <taxon>Spirochaetia</taxon>
        <taxon>Spirochaetales</taxon>
        <taxon>Treponemataceae</taxon>
        <taxon>Treponema</taxon>
    </lineage>
</organism>
<reference evidence="4 5" key="1">
    <citation type="submission" date="2017-02" db="EMBL/GenBank/DDBJ databases">
        <authorList>
            <person name="Peterson S.W."/>
        </authorList>
    </citation>
    <scope>NUCLEOTIDE SEQUENCE [LARGE SCALE GENOMIC DNA]</scope>
    <source>
        <strain evidence="4 5">ATCC BAA-908</strain>
    </source>
</reference>
<dbReference type="AlphaFoldDB" id="A0A1T4JIF6"/>
<dbReference type="PANTHER" id="PTHR43626:SF4">
    <property type="entry name" value="GCN5-RELATED N-ACETYLTRANSFERASE 2, CHLOROPLASTIC"/>
    <property type="match status" value="1"/>
</dbReference>
<dbReference type="InterPro" id="IPR016181">
    <property type="entry name" value="Acyl_CoA_acyltransferase"/>
</dbReference>
<dbReference type="InterPro" id="IPR000182">
    <property type="entry name" value="GNAT_dom"/>
</dbReference>
<evidence type="ECO:0000313" key="5">
    <source>
        <dbReference type="Proteomes" id="UP000190423"/>
    </source>
</evidence>
<dbReference type="Proteomes" id="UP000190423">
    <property type="component" value="Unassembled WGS sequence"/>
</dbReference>
<protein>
    <submittedName>
        <fullName evidence="4">Acetyltransferase (GNAT) domain-containing protein</fullName>
    </submittedName>
</protein>
<dbReference type="Pfam" id="PF13673">
    <property type="entry name" value="Acetyltransf_10"/>
    <property type="match status" value="1"/>
</dbReference>
<keyword evidence="2" id="KW-0012">Acyltransferase</keyword>
<evidence type="ECO:0000256" key="1">
    <source>
        <dbReference type="ARBA" id="ARBA00022679"/>
    </source>
</evidence>
<dbReference type="Gene3D" id="3.40.630.30">
    <property type="match status" value="1"/>
</dbReference>
<evidence type="ECO:0000256" key="2">
    <source>
        <dbReference type="ARBA" id="ARBA00023315"/>
    </source>
</evidence>
<dbReference type="SUPFAM" id="SSF55729">
    <property type="entry name" value="Acyl-CoA N-acyltransferases (Nat)"/>
    <property type="match status" value="1"/>
</dbReference>
<dbReference type="GO" id="GO:0008080">
    <property type="term" value="F:N-acetyltransferase activity"/>
    <property type="evidence" value="ECO:0007669"/>
    <property type="project" value="InterPro"/>
</dbReference>
<accession>A0A1T4JIF6</accession>
<dbReference type="CDD" id="cd04301">
    <property type="entry name" value="NAT_SF"/>
    <property type="match status" value="1"/>
</dbReference>
<name>A0A1T4JIF6_TREPO</name>
<sequence length="142" mass="16423">MGNIITTNMNIVYKDIKDFTEKELEDLFLSVEWSSGHFPDKLVIAMKNFKTVYSAWDGNKLVGMICAMDDGIMNAYVHYLLVNPEYHGKKIGRTLVDMVKQHYKDYLRIAVIAYDKEAHFYENCGFTKSNDASPMFITSLWT</sequence>
<dbReference type="PROSITE" id="PS51186">
    <property type="entry name" value="GNAT"/>
    <property type="match status" value="1"/>
</dbReference>
<evidence type="ECO:0000313" key="4">
    <source>
        <dbReference type="EMBL" id="SJZ29923.1"/>
    </source>
</evidence>
<evidence type="ECO:0000259" key="3">
    <source>
        <dbReference type="PROSITE" id="PS51186"/>
    </source>
</evidence>
<keyword evidence="1 4" id="KW-0808">Transferase</keyword>
<dbReference type="GO" id="GO:0005737">
    <property type="term" value="C:cytoplasm"/>
    <property type="evidence" value="ECO:0007669"/>
    <property type="project" value="TreeGrafter"/>
</dbReference>
<keyword evidence="5" id="KW-1185">Reference proteome</keyword>
<dbReference type="STRING" id="261392.SAMN02745149_00337"/>
<proteinExistence type="predicted"/>
<dbReference type="PANTHER" id="PTHR43626">
    <property type="entry name" value="ACYL-COA N-ACYLTRANSFERASE"/>
    <property type="match status" value="1"/>
</dbReference>
<dbReference type="InterPro" id="IPR045039">
    <property type="entry name" value="NSI-like"/>
</dbReference>